<dbReference type="EMBL" id="DLUI01000017">
    <property type="protein sequence ID" value="DAB39362.1"/>
    <property type="molecule type" value="Genomic_DNA"/>
</dbReference>
<organism evidence="1 2">
    <name type="scientific">Sulfuricurvum kujiense</name>
    <dbReference type="NCBI Taxonomy" id="148813"/>
    <lineage>
        <taxon>Bacteria</taxon>
        <taxon>Pseudomonadati</taxon>
        <taxon>Campylobacterota</taxon>
        <taxon>Epsilonproteobacteria</taxon>
        <taxon>Campylobacterales</taxon>
        <taxon>Sulfurimonadaceae</taxon>
        <taxon>Sulfuricurvum</taxon>
    </lineage>
</organism>
<accession>A0A2D3WDJ1</accession>
<proteinExistence type="predicted"/>
<name>A0A2D3WDJ1_9BACT</name>
<evidence type="ECO:0000313" key="2">
    <source>
        <dbReference type="Proteomes" id="UP000228859"/>
    </source>
</evidence>
<reference evidence="1 2" key="1">
    <citation type="journal article" date="2017" name="Front. Microbiol.">
        <title>Comparative Genomic Analysis of the Class Epsilonproteobacteria and Proposed Reclassification to Epsilonbacteraeota (phyl. nov.).</title>
        <authorList>
            <person name="Waite D.W."/>
            <person name="Vanwonterghem I."/>
            <person name="Rinke C."/>
            <person name="Parks D.H."/>
            <person name="Zhang Y."/>
            <person name="Takai K."/>
            <person name="Sievert S.M."/>
            <person name="Simon J."/>
            <person name="Campbell B.J."/>
            <person name="Hanson T.E."/>
            <person name="Woyke T."/>
            <person name="Klotz M.G."/>
            <person name="Hugenholtz P."/>
        </authorList>
    </citation>
    <scope>NUCLEOTIDE SEQUENCE [LARGE SCALE GENOMIC DNA]</scope>
    <source>
        <strain evidence="1">UBA12443</strain>
    </source>
</reference>
<dbReference type="RefSeq" id="WP_294896986.1">
    <property type="nucleotide sequence ID" value="NZ_DLUI01000017.1"/>
</dbReference>
<sequence>MPVKPLSISTLKNLLERIDAARHGEIRSLTPLSPTSIEIRFSVQDIARGYDWIDVLFRLEGVSDAKLVSDNVLRGLDMSEGITVEMDTNGCVLAIGNYSGRANEAPFYILGTSIGYEELPFSG</sequence>
<protein>
    <submittedName>
        <fullName evidence="1">Uncharacterized protein</fullName>
    </submittedName>
</protein>
<comment type="caution">
    <text evidence="1">The sequence shown here is derived from an EMBL/GenBank/DDBJ whole genome shotgun (WGS) entry which is preliminary data.</text>
</comment>
<dbReference type="AlphaFoldDB" id="A0A2D3WDJ1"/>
<evidence type="ECO:0000313" key="1">
    <source>
        <dbReference type="EMBL" id="DAB39362.1"/>
    </source>
</evidence>
<dbReference type="Proteomes" id="UP000228859">
    <property type="component" value="Unassembled WGS sequence"/>
</dbReference>
<gene>
    <name evidence="1" type="ORF">CFH83_01160</name>
</gene>